<accession>A0A318ZMV5</accession>
<organism evidence="1 2">
    <name type="scientific">Aspergillus saccharolyticus JOP 1030-1</name>
    <dbReference type="NCBI Taxonomy" id="1450539"/>
    <lineage>
        <taxon>Eukaryota</taxon>
        <taxon>Fungi</taxon>
        <taxon>Dikarya</taxon>
        <taxon>Ascomycota</taxon>
        <taxon>Pezizomycotina</taxon>
        <taxon>Eurotiomycetes</taxon>
        <taxon>Eurotiomycetidae</taxon>
        <taxon>Eurotiales</taxon>
        <taxon>Aspergillaceae</taxon>
        <taxon>Aspergillus</taxon>
        <taxon>Aspergillus subgen. Circumdati</taxon>
    </lineage>
</organism>
<protein>
    <submittedName>
        <fullName evidence="1">Uncharacterized protein</fullName>
    </submittedName>
</protein>
<dbReference type="AlphaFoldDB" id="A0A318ZMV5"/>
<proteinExistence type="predicted"/>
<evidence type="ECO:0000313" key="1">
    <source>
        <dbReference type="EMBL" id="PYH48307.1"/>
    </source>
</evidence>
<dbReference type="RefSeq" id="XP_025434289.1">
    <property type="nucleotide sequence ID" value="XM_025571347.1"/>
</dbReference>
<feature type="non-terminal residue" evidence="1">
    <location>
        <position position="53"/>
    </location>
</feature>
<dbReference type="Proteomes" id="UP000248349">
    <property type="component" value="Unassembled WGS sequence"/>
</dbReference>
<sequence length="53" mass="6166">LKLYKIFIGFLSIQLLDQRVDSLELTISVDKLTAIYSLKFLKILVTLEYYLGL</sequence>
<feature type="non-terminal residue" evidence="1">
    <location>
        <position position="1"/>
    </location>
</feature>
<evidence type="ECO:0000313" key="2">
    <source>
        <dbReference type="Proteomes" id="UP000248349"/>
    </source>
</evidence>
<name>A0A318ZMV5_9EURO</name>
<dbReference type="GeneID" id="37072575"/>
<reference evidence="1 2" key="1">
    <citation type="submission" date="2016-12" db="EMBL/GenBank/DDBJ databases">
        <title>The genomes of Aspergillus section Nigri reveals drivers in fungal speciation.</title>
        <authorList>
            <consortium name="DOE Joint Genome Institute"/>
            <person name="Vesth T.C."/>
            <person name="Nybo J."/>
            <person name="Theobald S."/>
            <person name="Brandl J."/>
            <person name="Frisvad J.C."/>
            <person name="Nielsen K.F."/>
            <person name="Lyhne E.K."/>
            <person name="Kogle M.E."/>
            <person name="Kuo A."/>
            <person name="Riley R."/>
            <person name="Clum A."/>
            <person name="Nolan M."/>
            <person name="Lipzen A."/>
            <person name="Salamov A."/>
            <person name="Henrissat B."/>
            <person name="Wiebenga A."/>
            <person name="De Vries R.P."/>
            <person name="Grigoriev I.V."/>
            <person name="Mortensen U.H."/>
            <person name="Andersen M.R."/>
            <person name="Baker S.E."/>
        </authorList>
    </citation>
    <scope>NUCLEOTIDE SEQUENCE [LARGE SCALE GENOMIC DNA]</scope>
    <source>
        <strain evidence="1 2">JOP 1030-1</strain>
    </source>
</reference>
<keyword evidence="2" id="KW-1185">Reference proteome</keyword>
<gene>
    <name evidence="1" type="ORF">BP01DRAFT_265973</name>
</gene>
<dbReference type="EMBL" id="KZ821222">
    <property type="protein sequence ID" value="PYH48307.1"/>
    <property type="molecule type" value="Genomic_DNA"/>
</dbReference>